<dbReference type="Gene3D" id="2.180.10.10">
    <property type="entry name" value="RHS repeat-associated core"/>
    <property type="match status" value="1"/>
</dbReference>
<evidence type="ECO:0000256" key="1">
    <source>
        <dbReference type="SAM" id="MobiDB-lite"/>
    </source>
</evidence>
<dbReference type="Pfam" id="PF01476">
    <property type="entry name" value="LysM"/>
    <property type="match status" value="1"/>
</dbReference>
<evidence type="ECO:0000313" key="4">
    <source>
        <dbReference type="Proteomes" id="UP000199706"/>
    </source>
</evidence>
<dbReference type="PANTHER" id="PTHR32305:SF15">
    <property type="entry name" value="PROTEIN RHSA-RELATED"/>
    <property type="match status" value="1"/>
</dbReference>
<dbReference type="NCBIfam" id="TIGR01643">
    <property type="entry name" value="YD_repeat_2x"/>
    <property type="match status" value="1"/>
</dbReference>
<evidence type="ECO:0000313" key="3">
    <source>
        <dbReference type="EMBL" id="SDI72413.1"/>
    </source>
</evidence>
<dbReference type="InterPro" id="IPR006530">
    <property type="entry name" value="YD"/>
</dbReference>
<dbReference type="InterPro" id="IPR018392">
    <property type="entry name" value="LysM"/>
</dbReference>
<sequence length="1997" mass="210964">MPDLSSYGAYQLEFRTKVSYSGIGWVQPPRAGDSPDPLYLAPFTDSYTLGSVIGSPLSGSVEIPVDWDFVGGFPSNKPFAQPVGAHQALYPTLYGDMGSRVDFSYSVEIYLTPLNGIGAPQLISTVQQTTRLFDSTVPGASNLTPYTVAAGDALNSSTLIAQASNLLTVASGTFPSGAQGMLYYRPAGSTGNFQLLGNSPNAQPRSYSADISGLPDGDYEMIFMAVSDGSDGRLPDTLLRREGYAVHISRAGGSSVAQTDLPYDAVSTRPGFAADSSGSYIWSAPQVLNLYSPQSIDAKLADHLVVRVRGAGEANWRTEYPVGRNPATGAFALDLSAYAAGKYDVEIDLYGGNTKLDLLRGSVNLPGAGQQPEFNFGYLSDYKSTLVFHAQPSDTEYMMVSWEQDGTTHYSAIKRGGNGEFAWDTLNDGLIPHPGSSYRYAIKFTAYDAYGRPLSMGAGDITVGDIGNSQVTLTGSERPCIFEFSPTDDGGHPLTNATSLTLFYREAPKNEEDYARPFVEVTLTRDAGGHFFFDATSLPTNVEYEYRYLARDVRGTVLMERESYFLTGTRNNPVTNVDIVGVIDQTAKDMTIDRMQSHDAFGEVSAERDGRGNWTYLSYNTMGMLTLKREPLVKVTLANGAQIDLAPLTTFYYDLTGNLVGQKDANGNLSTQQWNYGLAQPGVAKSWDAMGYSKVFQHDVRGDLRVSTDELNRRTDYTYDGEHRLIEIARPVLANGQRSVDRYEYDTLGNRIAHTDALGGRERTYYDADGRIIRTVSAAGRTVQYDYRWASSIGSLGTATAGGWIRTTTDANGRSMVDETDLFGRLTKHTDLGGHVFRYTYNWAGLLTKQEGSSGQNVDYTYYSHGLVRSIVDNATKTQSLYEYDGDGNRTAEYFQSFGDVYTFAQSTVEYDALNRVVAIRDDSYKVSYEYDAVGNRRRMLAEYTDMVGYHAKTQEYWYEYDALNRFTVSMGTLSGARATSPDDRSVSIVIGAAGGDGVQLGYNAAGERVLAVYALDGRTERYEYDANGYLSTQRVNGVVVQQRTNDRLGRVTAVVERDARTGQVVTNATRNWDADSLMTSEHDSVEGRTTTYTRMADGTLAKVATNPDQTGGTTVTTTYTYEWWDAAKQKSVVSQGSNPAVRDWKPASSYFNYDANGNLKAAYDDGGGAPGAARAFRYWTDLRGQVQRRDELVGVSVDANGTITGATGDRKHNYYYLNGNRVGNQGNDGTDKVDYVQELAGKLGKGSESQYKVFTPVGSADFDENFMAISGVYPAVSPGQWTVRQGDTLQSVASALWGDSTLWYVLAEANGLKGDDVLKAGQVLTVPNRVTNVHNTASTFKPYDPGRAIGNTQPTLPDPPPPPSAGGSGCGGIAMIVAVVITAIVTAVTYGATSELLYAELGTTAAAAGTATSVGVGVAAGVTAGAAGAAAGQGVMMSAGQQNGFNWNGLAQGALTGALTGGFAASGVGKALADAMGGLGEAGSQIGAQAVLGAGRSALTQGLGIATGLSHGFDWKGVAASAIASGAGYGVGQTAVGKIPVVGGVASGVAAGAASTLARGGSLGRNVGAITADAIASTVGNLVVNQVQAQSVGKTAVSGNGSMSALYGSGGSYEELVRQTAQASYGANAGDQFAWLANSQFTPGASAYGSAVSTMNLTPADERLLTLVDNGRSIVGSSISPDVIGKAVPYPPISVSVLPGGTPGSIGAAPGLFDGLGNIANAYWNGAIGLGDALEMGAGQIREVFHPKDAVLNAATDVSAWGVHQGGILGGAALYGGALVGGVADGMLPNSKAEAVFSVAGGAVAGKLIGPMIGGLEGLAARSVYTSWLAEDAGSVAGRVGTSVAQTADEMIGSAADKFGFRMAIVENGPASTAPTFLSGAQFAELAPSGLINPRTIRFSQDNASANFRPPYGSVNEFVEGLKSGAIEATSIDPVRLVELNNKVFTLDNRRLYSFQQAGVDVPYQKLDSIPKRELFKFTTQNDGVSLVIRGGNNGR</sequence>
<dbReference type="CDD" id="cd00118">
    <property type="entry name" value="LysM"/>
    <property type="match status" value="1"/>
</dbReference>
<dbReference type="Proteomes" id="UP000199706">
    <property type="component" value="Unassembled WGS sequence"/>
</dbReference>
<reference evidence="3 4" key="1">
    <citation type="submission" date="2016-10" db="EMBL/GenBank/DDBJ databases">
        <authorList>
            <person name="de Groot N.N."/>
        </authorList>
    </citation>
    <scope>NUCLEOTIDE SEQUENCE [LARGE SCALE GENOMIC DNA]</scope>
    <source>
        <strain evidence="3 4">LMG 2247</strain>
    </source>
</reference>
<evidence type="ECO:0000259" key="2">
    <source>
        <dbReference type="PROSITE" id="PS51782"/>
    </source>
</evidence>
<name>A0A1G8MX01_9BURK</name>
<feature type="domain" description="LysM" evidence="2">
    <location>
        <begin position="1280"/>
        <end position="1327"/>
    </location>
</feature>
<dbReference type="RefSeq" id="WP_090695565.1">
    <property type="nucleotide sequence ID" value="NZ_FNCJ01000032.1"/>
</dbReference>
<dbReference type="InterPro" id="IPR050708">
    <property type="entry name" value="T6SS_VgrG/RHS"/>
</dbReference>
<dbReference type="SMART" id="SM00257">
    <property type="entry name" value="LysM"/>
    <property type="match status" value="1"/>
</dbReference>
<organism evidence="3 4">
    <name type="scientific">Paraburkholderia phenazinium</name>
    <dbReference type="NCBI Taxonomy" id="60549"/>
    <lineage>
        <taxon>Bacteria</taxon>
        <taxon>Pseudomonadati</taxon>
        <taxon>Pseudomonadota</taxon>
        <taxon>Betaproteobacteria</taxon>
        <taxon>Burkholderiales</taxon>
        <taxon>Burkholderiaceae</taxon>
        <taxon>Paraburkholderia</taxon>
    </lineage>
</organism>
<dbReference type="EMBL" id="FNCJ01000032">
    <property type="protein sequence ID" value="SDI72413.1"/>
    <property type="molecule type" value="Genomic_DNA"/>
</dbReference>
<accession>A0A1G8MX01</accession>
<protein>
    <submittedName>
        <fullName evidence="3">YD repeat-containing protein</fullName>
    </submittedName>
</protein>
<proteinExistence type="predicted"/>
<dbReference type="Gene3D" id="3.10.350.10">
    <property type="entry name" value="LysM domain"/>
    <property type="match status" value="1"/>
</dbReference>
<dbReference type="PROSITE" id="PS51782">
    <property type="entry name" value="LYSM"/>
    <property type="match status" value="1"/>
</dbReference>
<feature type="region of interest" description="Disordered" evidence="1">
    <location>
        <begin position="1342"/>
        <end position="1368"/>
    </location>
</feature>
<gene>
    <name evidence="3" type="ORF">SAMN05216466_1323</name>
</gene>
<dbReference type="InterPro" id="IPR036779">
    <property type="entry name" value="LysM_dom_sf"/>
</dbReference>
<dbReference type="PANTHER" id="PTHR32305">
    <property type="match status" value="1"/>
</dbReference>